<gene>
    <name evidence="1" type="ORF">QJS10_CPB18g00768</name>
</gene>
<proteinExistence type="predicted"/>
<keyword evidence="2" id="KW-1185">Reference proteome</keyword>
<protein>
    <submittedName>
        <fullName evidence="1">Uncharacterized protein</fullName>
    </submittedName>
</protein>
<organism evidence="1 2">
    <name type="scientific">Acorus calamus</name>
    <name type="common">Sweet flag</name>
    <dbReference type="NCBI Taxonomy" id="4465"/>
    <lineage>
        <taxon>Eukaryota</taxon>
        <taxon>Viridiplantae</taxon>
        <taxon>Streptophyta</taxon>
        <taxon>Embryophyta</taxon>
        <taxon>Tracheophyta</taxon>
        <taxon>Spermatophyta</taxon>
        <taxon>Magnoliopsida</taxon>
        <taxon>Liliopsida</taxon>
        <taxon>Acoraceae</taxon>
        <taxon>Acorus</taxon>
    </lineage>
</organism>
<dbReference type="AlphaFoldDB" id="A0AAV9CPN9"/>
<comment type="caution">
    <text evidence="1">The sequence shown here is derived from an EMBL/GenBank/DDBJ whole genome shotgun (WGS) entry which is preliminary data.</text>
</comment>
<dbReference type="Proteomes" id="UP001180020">
    <property type="component" value="Unassembled WGS sequence"/>
</dbReference>
<name>A0AAV9CPN9_ACOCL</name>
<sequence length="63" mass="7231">MAACHRQRLHHHRQEGTSSPVVAIVGELVMSDRGTKELKMYPRPQSVTMLFKKIENPPIYKSD</sequence>
<accession>A0AAV9CPN9</accession>
<reference evidence="1" key="2">
    <citation type="submission" date="2023-06" db="EMBL/GenBank/DDBJ databases">
        <authorList>
            <person name="Ma L."/>
            <person name="Liu K.-W."/>
            <person name="Li Z."/>
            <person name="Hsiao Y.-Y."/>
            <person name="Qi Y."/>
            <person name="Fu T."/>
            <person name="Tang G."/>
            <person name="Zhang D."/>
            <person name="Sun W.-H."/>
            <person name="Liu D.-K."/>
            <person name="Li Y."/>
            <person name="Chen G.-Z."/>
            <person name="Liu X.-D."/>
            <person name="Liao X.-Y."/>
            <person name="Jiang Y.-T."/>
            <person name="Yu X."/>
            <person name="Hao Y."/>
            <person name="Huang J."/>
            <person name="Zhao X.-W."/>
            <person name="Ke S."/>
            <person name="Chen Y.-Y."/>
            <person name="Wu W.-L."/>
            <person name="Hsu J.-L."/>
            <person name="Lin Y.-F."/>
            <person name="Huang M.-D."/>
            <person name="Li C.-Y."/>
            <person name="Huang L."/>
            <person name="Wang Z.-W."/>
            <person name="Zhao X."/>
            <person name="Zhong W.-Y."/>
            <person name="Peng D.-H."/>
            <person name="Ahmad S."/>
            <person name="Lan S."/>
            <person name="Zhang J.-S."/>
            <person name="Tsai W.-C."/>
            <person name="Van De Peer Y."/>
            <person name="Liu Z.-J."/>
        </authorList>
    </citation>
    <scope>NUCLEOTIDE SEQUENCE</scope>
    <source>
        <strain evidence="1">CP</strain>
        <tissue evidence="1">Leaves</tissue>
    </source>
</reference>
<reference evidence="1" key="1">
    <citation type="journal article" date="2023" name="Nat. Commun.">
        <title>Diploid and tetraploid genomes of Acorus and the evolution of monocots.</title>
        <authorList>
            <person name="Ma L."/>
            <person name="Liu K.W."/>
            <person name="Li Z."/>
            <person name="Hsiao Y.Y."/>
            <person name="Qi Y."/>
            <person name="Fu T."/>
            <person name="Tang G.D."/>
            <person name="Zhang D."/>
            <person name="Sun W.H."/>
            <person name="Liu D.K."/>
            <person name="Li Y."/>
            <person name="Chen G.Z."/>
            <person name="Liu X.D."/>
            <person name="Liao X.Y."/>
            <person name="Jiang Y.T."/>
            <person name="Yu X."/>
            <person name="Hao Y."/>
            <person name="Huang J."/>
            <person name="Zhao X.W."/>
            <person name="Ke S."/>
            <person name="Chen Y.Y."/>
            <person name="Wu W.L."/>
            <person name="Hsu J.L."/>
            <person name="Lin Y.F."/>
            <person name="Huang M.D."/>
            <person name="Li C.Y."/>
            <person name="Huang L."/>
            <person name="Wang Z.W."/>
            <person name="Zhao X."/>
            <person name="Zhong W.Y."/>
            <person name="Peng D.H."/>
            <person name="Ahmad S."/>
            <person name="Lan S."/>
            <person name="Zhang J.S."/>
            <person name="Tsai W.C."/>
            <person name="Van de Peer Y."/>
            <person name="Liu Z.J."/>
        </authorList>
    </citation>
    <scope>NUCLEOTIDE SEQUENCE</scope>
    <source>
        <strain evidence="1">CP</strain>
    </source>
</reference>
<dbReference type="EMBL" id="JAUJYO010000018">
    <property type="protein sequence ID" value="KAK1290860.1"/>
    <property type="molecule type" value="Genomic_DNA"/>
</dbReference>
<evidence type="ECO:0000313" key="2">
    <source>
        <dbReference type="Proteomes" id="UP001180020"/>
    </source>
</evidence>
<evidence type="ECO:0000313" key="1">
    <source>
        <dbReference type="EMBL" id="KAK1290860.1"/>
    </source>
</evidence>